<sequence>MSMKDEIASAVPQELEEKEGEKPVEKKGLEKKELLEQLKEFFESQLLAVLATQNGTAPYVSLVAFASDEKLKYILFSTTKATRKYSNLSENHSVSLLIDNRKNAIEDFRDAMAVTVLGKVEPVEDFEHSIMEKIYLMKHPHLVDFLQSPTTVFLKIRAEKYIVVTRFQHVVEVSV</sequence>
<evidence type="ECO:0000259" key="2">
    <source>
        <dbReference type="Pfam" id="PF01243"/>
    </source>
</evidence>
<accession>Q8TJQ2</accession>
<feature type="domain" description="Pyridoxamine 5'-phosphate oxidase N-terminal" evidence="2">
    <location>
        <begin position="35"/>
        <end position="161"/>
    </location>
</feature>
<dbReference type="InterPro" id="IPR011576">
    <property type="entry name" value="Pyridox_Oxase_N"/>
</dbReference>
<evidence type="ECO:0000256" key="1">
    <source>
        <dbReference type="SAM" id="MobiDB-lite"/>
    </source>
</evidence>
<feature type="region of interest" description="Disordered" evidence="1">
    <location>
        <begin position="1"/>
        <end position="27"/>
    </location>
</feature>
<keyword evidence="4" id="KW-1185">Reference proteome</keyword>
<dbReference type="HOGENOM" id="CLU_123705_0_0_2"/>
<proteinExistence type="predicted"/>
<dbReference type="KEGG" id="mac:MA_3728"/>
<dbReference type="Pfam" id="PF01243">
    <property type="entry name" value="PNPOx_N"/>
    <property type="match status" value="1"/>
</dbReference>
<protein>
    <recommendedName>
        <fullName evidence="2">Pyridoxamine 5'-phosphate oxidase N-terminal domain-containing protein</fullName>
    </recommendedName>
</protein>
<dbReference type="Gene3D" id="2.30.110.10">
    <property type="entry name" value="Electron Transport, Fmn-binding Protein, Chain A"/>
    <property type="match status" value="1"/>
</dbReference>
<dbReference type="InParanoid" id="Q8TJQ2"/>
<evidence type="ECO:0000313" key="3">
    <source>
        <dbReference type="EMBL" id="AAM07080.1"/>
    </source>
</evidence>
<name>Q8TJQ2_METAC</name>
<gene>
    <name evidence="3" type="ordered locus">MA_3728</name>
</gene>
<dbReference type="EMBL" id="AE010299">
    <property type="protein sequence ID" value="AAM07080.1"/>
    <property type="molecule type" value="Genomic_DNA"/>
</dbReference>
<dbReference type="EnsemblBacteria" id="AAM07080">
    <property type="protein sequence ID" value="AAM07080"/>
    <property type="gene ID" value="MA_3728"/>
</dbReference>
<dbReference type="SUPFAM" id="SSF50475">
    <property type="entry name" value="FMN-binding split barrel"/>
    <property type="match status" value="1"/>
</dbReference>
<dbReference type="STRING" id="188937.MA_3728"/>
<reference evidence="3 4" key="1">
    <citation type="journal article" date="2002" name="Genome Res.">
        <title>The genome of Methanosarcina acetivorans reveals extensive metabolic and physiological diversity.</title>
        <authorList>
            <person name="Galagan J.E."/>
            <person name="Nusbaum C."/>
            <person name="Roy A."/>
            <person name="Endrizzi M.G."/>
            <person name="Macdonald P."/>
            <person name="FitzHugh W."/>
            <person name="Calvo S."/>
            <person name="Engels R."/>
            <person name="Smirnov S."/>
            <person name="Atnoor D."/>
            <person name="Brown A."/>
            <person name="Allen N."/>
            <person name="Naylor J."/>
            <person name="Stange-Thomann N."/>
            <person name="DeArellano K."/>
            <person name="Johnson R."/>
            <person name="Linton L."/>
            <person name="McEwan P."/>
            <person name="McKernan K."/>
            <person name="Talamas J."/>
            <person name="Tirrell A."/>
            <person name="Ye W."/>
            <person name="Zimmer A."/>
            <person name="Barber R.D."/>
            <person name="Cann I."/>
            <person name="Graham D.E."/>
            <person name="Grahame D.A."/>
            <person name="Guss A."/>
            <person name="Hedderich R."/>
            <person name="Ingram-Smith C."/>
            <person name="Kuettner C.H."/>
            <person name="Krzycki J.A."/>
            <person name="Leigh J.A."/>
            <person name="Li W."/>
            <person name="Liu J."/>
            <person name="Mukhopadhyay B."/>
            <person name="Reeve J.N."/>
            <person name="Smith K."/>
            <person name="Springer T.A."/>
            <person name="Umayam L.A."/>
            <person name="White O."/>
            <person name="White R.H."/>
            <person name="de Macario E.C."/>
            <person name="Ferry J.G."/>
            <person name="Jarrell K.F."/>
            <person name="Jing H."/>
            <person name="Macario A.J.L."/>
            <person name="Paulsen I."/>
            <person name="Pritchett M."/>
            <person name="Sowers K.R."/>
            <person name="Swanson R.V."/>
            <person name="Zinder S.H."/>
            <person name="Lander E."/>
            <person name="Metcalf W.W."/>
            <person name="Birren B."/>
        </authorList>
    </citation>
    <scope>NUCLEOTIDE SEQUENCE [LARGE SCALE GENOMIC DNA]</scope>
    <source>
        <strain evidence="4">ATCC 35395 / DSM 2834 / JCM 12185 / C2A</strain>
    </source>
</reference>
<dbReference type="Proteomes" id="UP000002487">
    <property type="component" value="Chromosome"/>
</dbReference>
<dbReference type="AlphaFoldDB" id="Q8TJQ2"/>
<dbReference type="InterPro" id="IPR012349">
    <property type="entry name" value="Split_barrel_FMN-bd"/>
</dbReference>
<evidence type="ECO:0000313" key="4">
    <source>
        <dbReference type="Proteomes" id="UP000002487"/>
    </source>
</evidence>
<organism evidence="3 4">
    <name type="scientific">Methanosarcina acetivorans (strain ATCC 35395 / DSM 2834 / JCM 12185 / C2A)</name>
    <dbReference type="NCBI Taxonomy" id="188937"/>
    <lineage>
        <taxon>Archaea</taxon>
        <taxon>Methanobacteriati</taxon>
        <taxon>Methanobacteriota</taxon>
        <taxon>Stenosarchaea group</taxon>
        <taxon>Methanomicrobia</taxon>
        <taxon>Methanosarcinales</taxon>
        <taxon>Methanosarcinaceae</taxon>
        <taxon>Methanosarcina</taxon>
    </lineage>
</organism>